<evidence type="ECO:0000313" key="4">
    <source>
        <dbReference type="EMBL" id="EPS35570.1"/>
    </source>
</evidence>
<dbReference type="OrthoDB" id="4388755at2759"/>
<dbReference type="PANTHER" id="PTHR31492:SF14">
    <property type="entry name" value="M CELL-TYPE AGGLUTINATION PROTEIN MAM3-RELATED"/>
    <property type="match status" value="1"/>
</dbReference>
<organism evidence="4 5">
    <name type="scientific">Dactylellina haptotyla (strain CBS 200.50)</name>
    <name type="common">Nematode-trapping fungus</name>
    <name type="synonym">Monacrosporium haptotylum</name>
    <dbReference type="NCBI Taxonomy" id="1284197"/>
    <lineage>
        <taxon>Eukaryota</taxon>
        <taxon>Fungi</taxon>
        <taxon>Dikarya</taxon>
        <taxon>Ascomycota</taxon>
        <taxon>Pezizomycotina</taxon>
        <taxon>Orbiliomycetes</taxon>
        <taxon>Orbiliales</taxon>
        <taxon>Orbiliaceae</taxon>
        <taxon>Dactylellina</taxon>
    </lineage>
</organism>
<gene>
    <name evidence="4" type="ORF">H072_11090</name>
</gene>
<keyword evidence="5" id="KW-1185">Reference proteome</keyword>
<feature type="signal peptide" evidence="2">
    <location>
        <begin position="1"/>
        <end position="19"/>
    </location>
</feature>
<protein>
    <recommendedName>
        <fullName evidence="3">PA14 domain-containing protein</fullName>
    </recommendedName>
</protein>
<dbReference type="PANTHER" id="PTHR31492">
    <property type="entry name" value="M CELL-TYPE AGGLUTINATION PROTEIN MAM3-RELATED"/>
    <property type="match status" value="1"/>
</dbReference>
<feature type="chain" id="PRO_5004560118" description="PA14 domain-containing protein" evidence="2">
    <location>
        <begin position="20"/>
        <end position="3035"/>
    </location>
</feature>
<dbReference type="Gene3D" id="2.60.120.1560">
    <property type="match status" value="4"/>
</dbReference>
<feature type="domain" description="PA14" evidence="3">
    <location>
        <begin position="2649"/>
        <end position="2809"/>
    </location>
</feature>
<evidence type="ECO:0000256" key="2">
    <source>
        <dbReference type="SAM" id="SignalP"/>
    </source>
</evidence>
<accession>S7ZXT0</accession>
<proteinExistence type="predicted"/>
<dbReference type="PROSITE" id="PS51820">
    <property type="entry name" value="PA14"/>
    <property type="match status" value="3"/>
</dbReference>
<feature type="domain" description="PA14" evidence="3">
    <location>
        <begin position="2243"/>
        <end position="2404"/>
    </location>
</feature>
<feature type="domain" description="PA14" evidence="3">
    <location>
        <begin position="2450"/>
        <end position="2598"/>
    </location>
</feature>
<evidence type="ECO:0000256" key="1">
    <source>
        <dbReference type="ARBA" id="ARBA00004241"/>
    </source>
</evidence>
<comment type="caution">
    <text evidence="4">The sequence shown here is derived from an EMBL/GenBank/DDBJ whole genome shotgun (WGS) entry which is preliminary data.</text>
</comment>
<dbReference type="InterPro" id="IPR018871">
    <property type="entry name" value="GLEYA_adhesin_domain"/>
</dbReference>
<evidence type="ECO:0000259" key="3">
    <source>
        <dbReference type="PROSITE" id="PS51820"/>
    </source>
</evidence>
<evidence type="ECO:0000313" key="5">
    <source>
        <dbReference type="Proteomes" id="UP000015100"/>
    </source>
</evidence>
<dbReference type="GO" id="GO:0009986">
    <property type="term" value="C:cell surface"/>
    <property type="evidence" value="ECO:0007669"/>
    <property type="project" value="UniProtKB-SubCell"/>
</dbReference>
<dbReference type="Proteomes" id="UP000015100">
    <property type="component" value="Unassembled WGS sequence"/>
</dbReference>
<dbReference type="EMBL" id="AQGS01001127">
    <property type="protein sequence ID" value="EPS35570.1"/>
    <property type="molecule type" value="Genomic_DNA"/>
</dbReference>
<dbReference type="HOGENOM" id="CLU_224758_0_0_1"/>
<reference evidence="5" key="2">
    <citation type="submission" date="2013-04" db="EMBL/GenBank/DDBJ databases">
        <title>Genomic mechanisms accounting for the adaptation to parasitism in nematode-trapping fungi.</title>
        <authorList>
            <person name="Ahren D.G."/>
        </authorList>
    </citation>
    <scope>NUCLEOTIDE SEQUENCE [LARGE SCALE GENOMIC DNA]</scope>
    <source>
        <strain evidence="5">CBS 200.50</strain>
    </source>
</reference>
<sequence length="3035" mass="323877">MLFLIGILQLALLSSQVLGSSVKCAKPQASCKAIAKQYNVSASCSKFFRTNDIAVATCVRTTTKPTATLTTTKYSKKGKKTCTLTKTSKHTKTKTVRTTGKTVVLPKTVTQWKYKTQWDTATDLTTSWTSATSWHTETKTVTTTTTVSGVDPKATGKAQRFAARGNIRSCVIPKSCSCFLTKTKVQTKTPYKTKTVNVVIPSATVKKYTTKHTTCTRTRYIANASVTKFTTKTAKPTSTRFSTTTQIIKIVSTRQIDSTRTETVTHTVTEYLGHQSTSASSLATHEATYTTIATFATGTGAHAYVTTITPTGSDEPTRVVIFRPVTELLPQPATGSTAYTSTVWPAGSADPSEPVSFVVFRPLSKLPPQPATGSIAYTSTILPTDSTDNNAPIVIAEYRPATTLPLQAATGTIAYTTVIIPTDTDSLLTVIQYRPATTLPPQPGTASTPYLSTILPSDPADLDAPLTIAEFRPAITLPLQTTTGAVASTTVIIPNDPNRPLTVIRYRPVTRLPPRRATGTLPYIETIRPTDSGDSNAPIAIVEYVARSYTTHPISTATGTSAYTSIVTPSDIYAPLTVIKFRPVVTLPPRRVSSGGKFTSTIIPTDVSEEDDAPIQIVEYIPRDFTTGSLQLATGTVAYTSTITPADINAPLTIVGYRPVITLMPRRASGSVGYTSTIAPTDTSNLNEPFRIVEYIPRDITTAPLQIATGASAYTSTITPADFSAPITILGFRPVITLLAGRATGTRGFTSTIVPTGSNDPNEPFQIVEYLARSIETAPLQIATGANAYTSTFVPSDVSAPLILQRFRPAITLAPIPGTGAGVSTSTIFPAETDGPTAPIQIVVVHPAVTLPPREGAATSAYTSTVPPQGTADPFTIIPFFARRKRTTIFSYATGTAAASQTIVSPTDLAQLVTVIEYFTRHVTVLPPQPGTASTGYTSTSFPAATDTGAPIVLVPYFPVLTAPVAPGTAPTAYFETITPTSGDPDGTFTVIPHLPVVTGRIMIGTGRTAYTSTSFPPATDTGKPIVIFPYRPVTSLPRITRGSVASTATIFPTDTTDPNAPVQVQEYVPIVSGHATAFVTASVMPATGSTAYTSTRSPNSDDPNGPFTIIPYRPVVTRQPITSGSLALTSTIVPTDLTNPTAPIEVVEYIPVGSSRQYATLSIRPGTGSTAYTSTFPPSSNDPNGVYTIVPYRPVITRAPVTSGSVGFLSSILPTDTADLNAPIEVVEYVATPHFVTGSIKPATGSTAYTLTIPPALGDVGATYTLVPYRPVVTGQPVTSGSIVFVSSIFPTNSADLNAPIEVISYFPTGSQRFTIGPIMVATGTVAYTSTVPPVDGSPTGYYTIIPYRPIITRSAIPATGTFPYTITQTPDFRDSDSPFTIIPHLPAVIGSLMPATGSVAYTSTVAPQPNDPSGRFTLVPYRPVVTRQPVTSGSIAFVSSILPTNSADPDAPIEVIPYVPTGEQKFTTGPFMIGTGTLAYTSTLSPLNGDPNGIYTIIPYRPVITLPPTMGTGTNPFTETVPPSGDDLNSPFTAIPHFPVITGSFMVATGSAAYTSTIMPNSNDPNGRFTVVPYRPLSTRAPITSGSIAFVSTIFPTNTLDLEGPIEVVQYIPTGSIQFKLGSILPATGSKAYTSTLPPSSDDPTGFYTLVPYRPVVTGSAIPATGAVAYVETKPPAGDDPNSPFTVIAHLPVVTGAFMTATGSTAYTSTLPPGESGLEGKFTLVPYRPVVTGFAVPGTGSVPYIETVSPSGGDLNSPFTLVPHLPVVIDSFMPATGSSAYTSTLPPASDDPNGRFTIVPYRPIVTLPTITTGSVSTRSSIFPTGTSDPNAPIQVVDLVPTVAIPKKFTTLLPLPGTGSVAYTSTNLPADENGLITLQPFFPATTLPAKPWTGTTPSILTSLPAASDGTITIQPLLPALTLPAKPWTGASASISTSLPVASDGTIIFQPFLPATTLPAKPWTGTTASTSTDLPADEDGVITLQPFLPAITLPAKPWTGTTASTSTNLPADEDGIITLQPFLPATTVDPVPATGSIPYTETILPAATDTDPRITIVPRLPATTLDPIIGNSSVPYTSTRLPNSVNGIDNIITIQPYFPGSTLAPRIGTGSVAYTKQEVSTSEGFIAIIPYRPLVTAPPVPATGPVSSATTIFPTDATDPDAAITVINFVLRPSKVITKFNTSITTPYTSTIYPTNTLDISATISIITFQTPPAKPDTSCNNLGVEVAIYDNPYTLDLSFSSSSTWDYSFEYLGTVMPYGVNKTNKVGLPHYSGNSGFELVHPHGFYPRQPWYSNGPQFSLNYRGFFYASKTQAYTFKIYNVEEIVGLWVGDKALGNWRKSNCDATYVWIDGIPSRSYTVTLEAGSYTPIRWVYSNRGGGVWYDLDITGADGTNYVKSQIASDYLVTESCEGSTDPFPELGKEFDSGEKNCDNKGWEFGLFASPYSNTNTFQTAWKPEFFKFKTPSRNGTTTQNGLSSVDTLNQPISGLPRIGGPFASIYRAYFYAPYTSTYNFSLSYADDTADLWVGDKAFTNWTRANADAESRFQNGYFFSVKMIPLTAGTYYPIRLAVGDVGGAIKYQLAITDVNTGFRFVRPDLPSSAYIVDETCASGVQPFNKWGEEGPGLLPNKTCNNIGVEVAIFHNPLPADTVASADTYSFENYGTYVPYGVSTTTSLSIWINATVSTQKPYGFIPQDGVFNNGPTITLGYRGWFFAPVSQNYTFSIRDPNDVVGFWIGENAFSQFTTQNADILHIWPLTTAKSVVKTLNAGTYYPIRIMVANSNGATQYNFDVVGQDDVSYVEPFVPSPFIVKKLCENDRPYPAWGKEHQTPPAMCDQNSVVGSEVGLYANPYNNHLPSPILQLENWNPAYFKTRQPYQKKTVSYVGWKTLGTDSTSAAPYGMTRVPAGSAPATNQKGYFYAPYSRNYTFTIVELADDGNLWVGPLAYSGWTGANSQIHTWWQQPAKKYTIALQAGSYTPIRIVAGDNGGGYWVNLRIDDNTGFNYAKYRFPTNYIVTRSCDNTTAPPFAQWGAET</sequence>
<dbReference type="Pfam" id="PF10528">
    <property type="entry name" value="GLEYA"/>
    <property type="match status" value="4"/>
</dbReference>
<name>S7ZXT0_DACHA</name>
<keyword evidence="2" id="KW-0732">Signal</keyword>
<reference evidence="4 5" key="1">
    <citation type="journal article" date="2013" name="PLoS Genet.">
        <title>Genomic mechanisms accounting for the adaptation to parasitism in nematode-trapping fungi.</title>
        <authorList>
            <person name="Meerupati T."/>
            <person name="Andersson K.M."/>
            <person name="Friman E."/>
            <person name="Kumar D."/>
            <person name="Tunlid A."/>
            <person name="Ahren D."/>
        </authorList>
    </citation>
    <scope>NUCLEOTIDE SEQUENCE [LARGE SCALE GENOMIC DNA]</scope>
    <source>
        <strain evidence="4 5">CBS 200.50</strain>
    </source>
</reference>
<dbReference type="STRING" id="1284197.S7ZXT0"/>
<dbReference type="InterPro" id="IPR051905">
    <property type="entry name" value="S_pombe_Mam3/Map4"/>
</dbReference>
<comment type="subcellular location">
    <subcellularLocation>
        <location evidence="1">Cell surface</location>
    </subcellularLocation>
</comment>
<dbReference type="InterPro" id="IPR037524">
    <property type="entry name" value="PA14/GLEYA"/>
</dbReference>